<reference evidence="1" key="4">
    <citation type="submission" date="2019-03" db="UniProtKB">
        <authorList>
            <consortium name="EnsemblPlants"/>
        </authorList>
    </citation>
    <scope>IDENTIFICATION</scope>
</reference>
<keyword evidence="2" id="KW-1185">Reference proteome</keyword>
<protein>
    <submittedName>
        <fullName evidence="1">Uncharacterized protein</fullName>
    </submittedName>
</protein>
<evidence type="ECO:0000313" key="1">
    <source>
        <dbReference type="EnsemblPlants" id="AET4Gv20670900.26"/>
    </source>
</evidence>
<evidence type="ECO:0000313" key="2">
    <source>
        <dbReference type="Proteomes" id="UP000015105"/>
    </source>
</evidence>
<dbReference type="Proteomes" id="UP000015105">
    <property type="component" value="Chromosome 4D"/>
</dbReference>
<name>A0A453ITK2_AEGTS</name>
<reference evidence="1" key="5">
    <citation type="journal article" date="2021" name="G3 (Bethesda)">
        <title>Aegilops tauschii genome assembly Aet v5.0 features greater sequence contiguity and improved annotation.</title>
        <authorList>
            <person name="Wang L."/>
            <person name="Zhu T."/>
            <person name="Rodriguez J.C."/>
            <person name="Deal K.R."/>
            <person name="Dubcovsky J."/>
            <person name="McGuire P.E."/>
            <person name="Lux T."/>
            <person name="Spannagl M."/>
            <person name="Mayer K.F.X."/>
            <person name="Baldrich P."/>
            <person name="Meyers B.C."/>
            <person name="Huo N."/>
            <person name="Gu Y.Q."/>
            <person name="Zhou H."/>
            <person name="Devos K.M."/>
            <person name="Bennetzen J.L."/>
            <person name="Unver T."/>
            <person name="Budak H."/>
            <person name="Gulick P.J."/>
            <person name="Galiba G."/>
            <person name="Kalapos B."/>
            <person name="Nelson D.R."/>
            <person name="Li P."/>
            <person name="You F.M."/>
            <person name="Luo M.C."/>
            <person name="Dvorak J."/>
        </authorList>
    </citation>
    <scope>NUCLEOTIDE SEQUENCE [LARGE SCALE GENOMIC DNA]</scope>
    <source>
        <strain evidence="1">cv. AL8/78</strain>
    </source>
</reference>
<reference evidence="2" key="2">
    <citation type="journal article" date="2017" name="Nat. Plants">
        <title>The Aegilops tauschii genome reveals multiple impacts of transposons.</title>
        <authorList>
            <person name="Zhao G."/>
            <person name="Zou C."/>
            <person name="Li K."/>
            <person name="Wang K."/>
            <person name="Li T."/>
            <person name="Gao L."/>
            <person name="Zhang X."/>
            <person name="Wang H."/>
            <person name="Yang Z."/>
            <person name="Liu X."/>
            <person name="Jiang W."/>
            <person name="Mao L."/>
            <person name="Kong X."/>
            <person name="Jiao Y."/>
            <person name="Jia J."/>
        </authorList>
    </citation>
    <scope>NUCLEOTIDE SEQUENCE [LARGE SCALE GENOMIC DNA]</scope>
    <source>
        <strain evidence="2">cv. AL8/78</strain>
    </source>
</reference>
<proteinExistence type="predicted"/>
<sequence>MLQLHTTRSWDFMGLSLHSQMEQPSSQMHLKYGDDVIVGILDTGTCPLTISHPGKSCCTVLYLLVASLASHMT</sequence>
<dbReference type="AlphaFoldDB" id="A0A453ITK2"/>
<reference evidence="2" key="1">
    <citation type="journal article" date="2014" name="Science">
        <title>Ancient hybridizations among the ancestral genomes of bread wheat.</title>
        <authorList>
            <consortium name="International Wheat Genome Sequencing Consortium,"/>
            <person name="Marcussen T."/>
            <person name="Sandve S.R."/>
            <person name="Heier L."/>
            <person name="Spannagl M."/>
            <person name="Pfeifer M."/>
            <person name="Jakobsen K.S."/>
            <person name="Wulff B.B."/>
            <person name="Steuernagel B."/>
            <person name="Mayer K.F."/>
            <person name="Olsen O.A."/>
        </authorList>
    </citation>
    <scope>NUCLEOTIDE SEQUENCE [LARGE SCALE GENOMIC DNA]</scope>
    <source>
        <strain evidence="2">cv. AL8/78</strain>
    </source>
</reference>
<dbReference type="EnsemblPlants" id="AET4Gv20670900.26">
    <property type="protein sequence ID" value="AET4Gv20670900.26"/>
    <property type="gene ID" value="AET4Gv20670900"/>
</dbReference>
<dbReference type="Gramene" id="AET4Gv20670900.26">
    <property type="protein sequence ID" value="AET4Gv20670900.26"/>
    <property type="gene ID" value="AET4Gv20670900"/>
</dbReference>
<organism evidence="1 2">
    <name type="scientific">Aegilops tauschii subsp. strangulata</name>
    <name type="common">Goatgrass</name>
    <dbReference type="NCBI Taxonomy" id="200361"/>
    <lineage>
        <taxon>Eukaryota</taxon>
        <taxon>Viridiplantae</taxon>
        <taxon>Streptophyta</taxon>
        <taxon>Embryophyta</taxon>
        <taxon>Tracheophyta</taxon>
        <taxon>Spermatophyta</taxon>
        <taxon>Magnoliopsida</taxon>
        <taxon>Liliopsida</taxon>
        <taxon>Poales</taxon>
        <taxon>Poaceae</taxon>
        <taxon>BOP clade</taxon>
        <taxon>Pooideae</taxon>
        <taxon>Triticodae</taxon>
        <taxon>Triticeae</taxon>
        <taxon>Triticinae</taxon>
        <taxon>Aegilops</taxon>
    </lineage>
</organism>
<reference evidence="1" key="3">
    <citation type="journal article" date="2017" name="Nature">
        <title>Genome sequence of the progenitor of the wheat D genome Aegilops tauschii.</title>
        <authorList>
            <person name="Luo M.C."/>
            <person name="Gu Y.Q."/>
            <person name="Puiu D."/>
            <person name="Wang H."/>
            <person name="Twardziok S.O."/>
            <person name="Deal K.R."/>
            <person name="Huo N."/>
            <person name="Zhu T."/>
            <person name="Wang L."/>
            <person name="Wang Y."/>
            <person name="McGuire P.E."/>
            <person name="Liu S."/>
            <person name="Long H."/>
            <person name="Ramasamy R.K."/>
            <person name="Rodriguez J.C."/>
            <person name="Van S.L."/>
            <person name="Yuan L."/>
            <person name="Wang Z."/>
            <person name="Xia Z."/>
            <person name="Xiao L."/>
            <person name="Anderson O.D."/>
            <person name="Ouyang S."/>
            <person name="Liang Y."/>
            <person name="Zimin A.V."/>
            <person name="Pertea G."/>
            <person name="Qi P."/>
            <person name="Bennetzen J.L."/>
            <person name="Dai X."/>
            <person name="Dawson M.W."/>
            <person name="Muller H.G."/>
            <person name="Kugler K."/>
            <person name="Rivarola-Duarte L."/>
            <person name="Spannagl M."/>
            <person name="Mayer K.F.X."/>
            <person name="Lu F.H."/>
            <person name="Bevan M.W."/>
            <person name="Leroy P."/>
            <person name="Li P."/>
            <person name="You F.M."/>
            <person name="Sun Q."/>
            <person name="Liu Z."/>
            <person name="Lyons E."/>
            <person name="Wicker T."/>
            <person name="Salzberg S.L."/>
            <person name="Devos K.M."/>
            <person name="Dvorak J."/>
        </authorList>
    </citation>
    <scope>NUCLEOTIDE SEQUENCE [LARGE SCALE GENOMIC DNA]</scope>
    <source>
        <strain evidence="1">cv. AL8/78</strain>
    </source>
</reference>
<accession>A0A453ITK2</accession>